<protein>
    <submittedName>
        <fullName evidence="1">Uncharacterized protein</fullName>
    </submittedName>
</protein>
<name>A0A0A9B3W8_ARUDO</name>
<dbReference type="EMBL" id="GBRH01241047">
    <property type="protein sequence ID" value="JAD56848.1"/>
    <property type="molecule type" value="Transcribed_RNA"/>
</dbReference>
<dbReference type="AlphaFoldDB" id="A0A0A9B3W8"/>
<evidence type="ECO:0000313" key="1">
    <source>
        <dbReference type="EMBL" id="JAD56848.1"/>
    </source>
</evidence>
<sequence length="35" mass="4194">MLYLLNYNNRNWKCTLQWLYSCSILCNSMALVIHA</sequence>
<reference evidence="1" key="1">
    <citation type="submission" date="2014-09" db="EMBL/GenBank/DDBJ databases">
        <authorList>
            <person name="Magalhaes I.L.F."/>
            <person name="Oliveira U."/>
            <person name="Santos F.R."/>
            <person name="Vidigal T.H.D.A."/>
            <person name="Brescovit A.D."/>
            <person name="Santos A.J."/>
        </authorList>
    </citation>
    <scope>NUCLEOTIDE SEQUENCE</scope>
    <source>
        <tissue evidence="1">Shoot tissue taken approximately 20 cm above the soil surface</tissue>
    </source>
</reference>
<organism evidence="1">
    <name type="scientific">Arundo donax</name>
    <name type="common">Giant reed</name>
    <name type="synonym">Donax arundinaceus</name>
    <dbReference type="NCBI Taxonomy" id="35708"/>
    <lineage>
        <taxon>Eukaryota</taxon>
        <taxon>Viridiplantae</taxon>
        <taxon>Streptophyta</taxon>
        <taxon>Embryophyta</taxon>
        <taxon>Tracheophyta</taxon>
        <taxon>Spermatophyta</taxon>
        <taxon>Magnoliopsida</taxon>
        <taxon>Liliopsida</taxon>
        <taxon>Poales</taxon>
        <taxon>Poaceae</taxon>
        <taxon>PACMAD clade</taxon>
        <taxon>Arundinoideae</taxon>
        <taxon>Arundineae</taxon>
        <taxon>Arundo</taxon>
    </lineage>
</organism>
<reference evidence="1" key="2">
    <citation type="journal article" date="2015" name="Data Brief">
        <title>Shoot transcriptome of the giant reed, Arundo donax.</title>
        <authorList>
            <person name="Barrero R.A."/>
            <person name="Guerrero F.D."/>
            <person name="Moolhuijzen P."/>
            <person name="Goolsby J.A."/>
            <person name="Tidwell J."/>
            <person name="Bellgard S.E."/>
            <person name="Bellgard M.I."/>
        </authorList>
    </citation>
    <scope>NUCLEOTIDE SEQUENCE</scope>
    <source>
        <tissue evidence="1">Shoot tissue taken approximately 20 cm above the soil surface</tissue>
    </source>
</reference>
<accession>A0A0A9B3W8</accession>
<proteinExistence type="predicted"/>